<evidence type="ECO:0000313" key="9">
    <source>
        <dbReference type="Proteomes" id="UP001321498"/>
    </source>
</evidence>
<organism evidence="8 9">
    <name type="scientific">Naasia aerilata</name>
    <dbReference type="NCBI Taxonomy" id="1162966"/>
    <lineage>
        <taxon>Bacteria</taxon>
        <taxon>Bacillati</taxon>
        <taxon>Actinomycetota</taxon>
        <taxon>Actinomycetes</taxon>
        <taxon>Micrococcales</taxon>
        <taxon>Microbacteriaceae</taxon>
        <taxon>Naasia</taxon>
    </lineage>
</organism>
<dbReference type="CDD" id="cd08279">
    <property type="entry name" value="Zn_ADH_class_III"/>
    <property type="match status" value="1"/>
</dbReference>
<dbReference type="PANTHER" id="PTHR43350:SF21">
    <property type="entry name" value="S-NITROSOMYCOTHIOL REDUCTASE MSCR"/>
    <property type="match status" value="1"/>
</dbReference>
<keyword evidence="3 6" id="KW-0479">Metal-binding</keyword>
<gene>
    <name evidence="8" type="ORF">GCM10025866_21150</name>
</gene>
<dbReference type="SMART" id="SM00829">
    <property type="entry name" value="PKS_ER"/>
    <property type="match status" value="1"/>
</dbReference>
<sequence length="359" mass="37351">MQAAIMHGLGLPLDIEDVTPEPPGANDIVVSVEAAGVCHSDISGLRGYLGLENPTILGHEVAGVVTEVGADVRGLRVGDRIIGSLVPHCKQCFWCLRGQSHLCAETWSVRGVTRARTASGDAVTSMLGLGAFAEQMVMDSRLAVKVDSDLPAEQLALIGCGISTGAGAALWTAKVQPGSTVAVIGCGGVGQSLIQGARIAGAARIIAVDPTPFKREVSLRNGATDTVDPGQGPTAEQVKDLTSGRGVDYAFEVVGRMQTVTDAYESARRGGEVITVGIPSPDARIDLPATDFFRAEKSIVGSYYGSTQVASGFQVFADLIAAGRFDAEGLITHRYGLGDLARAFDELEAGEVIRGVVTF</sequence>
<evidence type="ECO:0000256" key="1">
    <source>
        <dbReference type="ARBA" id="ARBA00001947"/>
    </source>
</evidence>
<evidence type="ECO:0000256" key="4">
    <source>
        <dbReference type="ARBA" id="ARBA00022833"/>
    </source>
</evidence>
<comment type="cofactor">
    <cofactor evidence="1 6">
        <name>Zn(2+)</name>
        <dbReference type="ChEBI" id="CHEBI:29105"/>
    </cofactor>
</comment>
<keyword evidence="5" id="KW-0560">Oxidoreductase</keyword>
<dbReference type="Pfam" id="PF08240">
    <property type="entry name" value="ADH_N"/>
    <property type="match status" value="1"/>
</dbReference>
<dbReference type="PROSITE" id="PS00059">
    <property type="entry name" value="ADH_ZINC"/>
    <property type="match status" value="1"/>
</dbReference>
<accession>A0ABM8GD63</accession>
<proteinExistence type="inferred from homology"/>
<keyword evidence="4 6" id="KW-0862">Zinc</keyword>
<evidence type="ECO:0000256" key="3">
    <source>
        <dbReference type="ARBA" id="ARBA00022723"/>
    </source>
</evidence>
<evidence type="ECO:0000256" key="2">
    <source>
        <dbReference type="ARBA" id="ARBA00008072"/>
    </source>
</evidence>
<dbReference type="InterPro" id="IPR036291">
    <property type="entry name" value="NAD(P)-bd_dom_sf"/>
</dbReference>
<evidence type="ECO:0000259" key="7">
    <source>
        <dbReference type="SMART" id="SM00829"/>
    </source>
</evidence>
<dbReference type="InterPro" id="IPR020843">
    <property type="entry name" value="ER"/>
</dbReference>
<dbReference type="EMBL" id="AP027731">
    <property type="protein sequence ID" value="BDZ46206.1"/>
    <property type="molecule type" value="Genomic_DNA"/>
</dbReference>
<dbReference type="InterPro" id="IPR013149">
    <property type="entry name" value="ADH-like_C"/>
</dbReference>
<dbReference type="InterPro" id="IPR002328">
    <property type="entry name" value="ADH_Zn_CS"/>
</dbReference>
<name>A0ABM8GD63_9MICO</name>
<protein>
    <submittedName>
        <fullName evidence="8">Alcohol dehydrogenase</fullName>
    </submittedName>
</protein>
<dbReference type="SUPFAM" id="SSF51735">
    <property type="entry name" value="NAD(P)-binding Rossmann-fold domains"/>
    <property type="match status" value="1"/>
</dbReference>
<dbReference type="RefSeq" id="WP_286276307.1">
    <property type="nucleotide sequence ID" value="NZ_AP027731.1"/>
</dbReference>
<comment type="similarity">
    <text evidence="2 6">Belongs to the zinc-containing alcohol dehydrogenase family.</text>
</comment>
<dbReference type="Pfam" id="PF00107">
    <property type="entry name" value="ADH_zinc_N"/>
    <property type="match status" value="1"/>
</dbReference>
<reference evidence="9" key="1">
    <citation type="journal article" date="2019" name="Int. J. Syst. Evol. Microbiol.">
        <title>The Global Catalogue of Microorganisms (GCM) 10K type strain sequencing project: providing services to taxonomists for standard genome sequencing and annotation.</title>
        <authorList>
            <consortium name="The Broad Institute Genomics Platform"/>
            <consortium name="The Broad Institute Genome Sequencing Center for Infectious Disease"/>
            <person name="Wu L."/>
            <person name="Ma J."/>
        </authorList>
    </citation>
    <scope>NUCLEOTIDE SEQUENCE [LARGE SCALE GENOMIC DNA]</scope>
    <source>
        <strain evidence="9">NBRC 108725</strain>
    </source>
</reference>
<dbReference type="InterPro" id="IPR013154">
    <property type="entry name" value="ADH-like_N"/>
</dbReference>
<evidence type="ECO:0000313" key="8">
    <source>
        <dbReference type="EMBL" id="BDZ46206.1"/>
    </source>
</evidence>
<evidence type="ECO:0000256" key="5">
    <source>
        <dbReference type="ARBA" id="ARBA00023002"/>
    </source>
</evidence>
<evidence type="ECO:0000256" key="6">
    <source>
        <dbReference type="RuleBase" id="RU361277"/>
    </source>
</evidence>
<dbReference type="Gene3D" id="3.90.180.10">
    <property type="entry name" value="Medium-chain alcohol dehydrogenases, catalytic domain"/>
    <property type="match status" value="1"/>
</dbReference>
<keyword evidence="9" id="KW-1185">Reference proteome</keyword>
<dbReference type="InterPro" id="IPR011032">
    <property type="entry name" value="GroES-like_sf"/>
</dbReference>
<dbReference type="Gene3D" id="3.40.50.720">
    <property type="entry name" value="NAD(P)-binding Rossmann-like Domain"/>
    <property type="match status" value="1"/>
</dbReference>
<dbReference type="Proteomes" id="UP001321498">
    <property type="component" value="Chromosome"/>
</dbReference>
<dbReference type="PANTHER" id="PTHR43350">
    <property type="entry name" value="NAD-DEPENDENT ALCOHOL DEHYDROGENASE"/>
    <property type="match status" value="1"/>
</dbReference>
<dbReference type="SUPFAM" id="SSF50129">
    <property type="entry name" value="GroES-like"/>
    <property type="match status" value="1"/>
</dbReference>
<feature type="domain" description="Enoyl reductase (ER)" evidence="7">
    <location>
        <begin position="10"/>
        <end position="357"/>
    </location>
</feature>